<evidence type="ECO:0000259" key="2">
    <source>
        <dbReference type="Pfam" id="PF02470"/>
    </source>
</evidence>
<dbReference type="Proteomes" id="UP000564573">
    <property type="component" value="Unassembled WGS sequence"/>
</dbReference>
<keyword evidence="4" id="KW-1185">Reference proteome</keyword>
<feature type="domain" description="Mce/MlaD" evidence="2">
    <location>
        <begin position="43"/>
        <end position="116"/>
    </location>
</feature>
<sequence>MTERSPAAGSPRRPLTRIVTIGLVVALVAASGWYVLLRPDPQLRISADFATADGIFPGSRVALLGVPVGRVERTAPRGDSVRVTMTLPGDTRLPTSAHAYIMNPAVVSDRFVELSPAHTGGPTLDEGAVIPVSRTHAPVTWDELTASLDTILTTFGPDGEGSGGLGELASTAADSLGGNGPEFRAALNTLAGATEVAAGSTGDLGAVLDNVDTLLTVLKNHRSTIDGLTTTVTTASEDFNAQQQSVTRSISRLSRALGTLNTLLRKHGEQLPGDVSRLTRLSTTLVSRKEQLAETLDTLPLALDNFDRAVSDDDRLRIRLNLSTNLRQFGTTAKLCDRLPLPLCSGAGIVNPVDFPNTLGILDLLSGGRR</sequence>
<feature type="transmembrane region" description="Helical" evidence="1">
    <location>
        <begin position="15"/>
        <end position="36"/>
    </location>
</feature>
<dbReference type="InterPro" id="IPR003399">
    <property type="entry name" value="Mce/MlaD"/>
</dbReference>
<name>A0A839XNP3_9PSEU</name>
<dbReference type="RefSeq" id="WP_183785886.1">
    <property type="nucleotide sequence ID" value="NZ_JACIBS010000002.1"/>
</dbReference>
<gene>
    <name evidence="3" type="ORF">FB384_003801</name>
</gene>
<protein>
    <submittedName>
        <fullName evidence="3">Phospholipid/cholesterol/gamma-HCH transport system substrate-binding protein</fullName>
    </submittedName>
</protein>
<dbReference type="InterPro" id="IPR005693">
    <property type="entry name" value="Mce"/>
</dbReference>
<keyword evidence="1" id="KW-0812">Transmembrane</keyword>
<dbReference type="EMBL" id="JACIBS010000002">
    <property type="protein sequence ID" value="MBB3664850.1"/>
    <property type="molecule type" value="Genomic_DNA"/>
</dbReference>
<evidence type="ECO:0000313" key="4">
    <source>
        <dbReference type="Proteomes" id="UP000564573"/>
    </source>
</evidence>
<keyword evidence="1" id="KW-1133">Transmembrane helix</keyword>
<dbReference type="GO" id="GO:0005576">
    <property type="term" value="C:extracellular region"/>
    <property type="evidence" value="ECO:0007669"/>
    <property type="project" value="TreeGrafter"/>
</dbReference>
<dbReference type="InterPro" id="IPR052336">
    <property type="entry name" value="MlaD_Phospholipid_Transporter"/>
</dbReference>
<dbReference type="PANTHER" id="PTHR33371:SF4">
    <property type="entry name" value="INTERMEMBRANE PHOSPHOLIPID TRANSPORT SYSTEM BINDING PROTEIN MLAD"/>
    <property type="match status" value="1"/>
</dbReference>
<dbReference type="AlphaFoldDB" id="A0A839XNP3"/>
<dbReference type="Pfam" id="PF02470">
    <property type="entry name" value="MlaD"/>
    <property type="match status" value="1"/>
</dbReference>
<reference evidence="3 4" key="1">
    <citation type="submission" date="2020-08" db="EMBL/GenBank/DDBJ databases">
        <title>Sequencing the genomes of 1000 actinobacteria strains.</title>
        <authorList>
            <person name="Klenk H.-P."/>
        </authorList>
    </citation>
    <scope>NUCLEOTIDE SEQUENCE [LARGE SCALE GENOMIC DNA]</scope>
    <source>
        <strain evidence="3 4">DSM 45267</strain>
    </source>
</reference>
<proteinExistence type="predicted"/>
<dbReference type="PANTHER" id="PTHR33371">
    <property type="entry name" value="INTERMEMBRANE PHOSPHOLIPID TRANSPORT SYSTEM BINDING PROTEIN MLAD-RELATED"/>
    <property type="match status" value="1"/>
</dbReference>
<evidence type="ECO:0000313" key="3">
    <source>
        <dbReference type="EMBL" id="MBB3664850.1"/>
    </source>
</evidence>
<organism evidence="3 4">
    <name type="scientific">Prauserella sediminis</name>
    <dbReference type="NCBI Taxonomy" id="577680"/>
    <lineage>
        <taxon>Bacteria</taxon>
        <taxon>Bacillati</taxon>
        <taxon>Actinomycetota</taxon>
        <taxon>Actinomycetes</taxon>
        <taxon>Pseudonocardiales</taxon>
        <taxon>Pseudonocardiaceae</taxon>
        <taxon>Prauserella</taxon>
        <taxon>Prauserella salsuginis group</taxon>
    </lineage>
</organism>
<evidence type="ECO:0000256" key="1">
    <source>
        <dbReference type="SAM" id="Phobius"/>
    </source>
</evidence>
<keyword evidence="1" id="KW-0472">Membrane</keyword>
<comment type="caution">
    <text evidence="3">The sequence shown here is derived from an EMBL/GenBank/DDBJ whole genome shotgun (WGS) entry which is preliminary data.</text>
</comment>
<dbReference type="SUPFAM" id="SSF64518">
    <property type="entry name" value="Phase 1 flagellin"/>
    <property type="match status" value="1"/>
</dbReference>
<accession>A0A839XNP3</accession>
<dbReference type="NCBIfam" id="TIGR00996">
    <property type="entry name" value="Mtu_fam_mce"/>
    <property type="match status" value="1"/>
</dbReference>